<dbReference type="Proteomes" id="UP001500542">
    <property type="component" value="Unassembled WGS sequence"/>
</dbReference>
<proteinExistence type="predicted"/>
<dbReference type="CDD" id="cd06587">
    <property type="entry name" value="VOC"/>
    <property type="match status" value="1"/>
</dbReference>
<evidence type="ECO:0008006" key="3">
    <source>
        <dbReference type="Google" id="ProtNLM"/>
    </source>
</evidence>
<name>A0ABN1R5V0_9ACTN</name>
<dbReference type="EMBL" id="BAAAHK010000013">
    <property type="protein sequence ID" value="GAA0952260.1"/>
    <property type="molecule type" value="Genomic_DNA"/>
</dbReference>
<protein>
    <recommendedName>
        <fullName evidence="3">VOC domain-containing protein</fullName>
    </recommendedName>
</protein>
<accession>A0ABN1R5V0</accession>
<dbReference type="SUPFAM" id="SSF54593">
    <property type="entry name" value="Glyoxalase/Bleomycin resistance protein/Dihydroxybiphenyl dioxygenase"/>
    <property type="match status" value="1"/>
</dbReference>
<reference evidence="1 2" key="1">
    <citation type="journal article" date="2019" name="Int. J. Syst. Evol. Microbiol.">
        <title>The Global Catalogue of Microorganisms (GCM) 10K type strain sequencing project: providing services to taxonomists for standard genome sequencing and annotation.</title>
        <authorList>
            <consortium name="The Broad Institute Genomics Platform"/>
            <consortium name="The Broad Institute Genome Sequencing Center for Infectious Disease"/>
            <person name="Wu L."/>
            <person name="Ma J."/>
        </authorList>
    </citation>
    <scope>NUCLEOTIDE SEQUENCE [LARGE SCALE GENOMIC DNA]</scope>
    <source>
        <strain evidence="1 2">JCM 10977</strain>
    </source>
</reference>
<dbReference type="InterPro" id="IPR029068">
    <property type="entry name" value="Glyas_Bleomycin-R_OHBP_Dase"/>
</dbReference>
<dbReference type="Gene3D" id="3.10.180.10">
    <property type="entry name" value="2,3-Dihydroxybiphenyl 1,2-Dioxygenase, domain 1"/>
    <property type="match status" value="1"/>
</dbReference>
<comment type="caution">
    <text evidence="1">The sequence shown here is derived from an EMBL/GenBank/DDBJ whole genome shotgun (WGS) entry which is preliminary data.</text>
</comment>
<sequence length="115" mass="12393">MMFKAVLAVIPVHELAPAAQWYESFFGRPADQQPMDTLAEWHLSEFGVVQVFQDPERAGRTSVNFAVDDLDTTLSTLAGSGITATDPQIVSSGRQRLATTTDADGNTLGLIQVIA</sequence>
<evidence type="ECO:0000313" key="2">
    <source>
        <dbReference type="Proteomes" id="UP001500542"/>
    </source>
</evidence>
<keyword evidence="2" id="KW-1185">Reference proteome</keyword>
<organism evidence="1 2">
    <name type="scientific">Kribbella koreensis</name>
    <dbReference type="NCBI Taxonomy" id="57909"/>
    <lineage>
        <taxon>Bacteria</taxon>
        <taxon>Bacillati</taxon>
        <taxon>Actinomycetota</taxon>
        <taxon>Actinomycetes</taxon>
        <taxon>Propionibacteriales</taxon>
        <taxon>Kribbellaceae</taxon>
        <taxon>Kribbella</taxon>
    </lineage>
</organism>
<gene>
    <name evidence="1" type="ORF">GCM10009554_55040</name>
</gene>
<evidence type="ECO:0000313" key="1">
    <source>
        <dbReference type="EMBL" id="GAA0952260.1"/>
    </source>
</evidence>